<dbReference type="RefSeq" id="WP_163146504.1">
    <property type="nucleotide sequence ID" value="NZ_CP044456.1"/>
</dbReference>
<evidence type="ECO:0000256" key="1">
    <source>
        <dbReference type="SAM" id="SignalP"/>
    </source>
</evidence>
<sequence length="296" mass="33764">MTLKMKMTAIGLLALSLGGFAVAAPAPIVEWVNIDTSETKEKDGKLSSKFTYDLQKDDFSQYSFDTPFVLTGRNEHKYLVPDMTAFDYSAVSKTVVDCKNLRYAVQYLRSSNKKITGVDKNKQFVTKPNVEIETYFKAGAPVPSQFWTSFSKQSPIYKNICVQTKGFDQNFVPVKDQISGWKFVDFKSQHLYVNEADLSNYDLHKPFKLRHKRFDVKFAPNNKHSTAAIDEVMVNCKTQKYVHVKSTYLNNDYEYKPNPKPVIVDTVNHIKNANSIPASKWNPLNMEGIKPLNICL</sequence>
<reference evidence="2 3" key="1">
    <citation type="submission" date="2019-09" db="EMBL/GenBank/DDBJ databases">
        <title>Non-baumannii Acinetobacter spp. carrying blaNDM-1 isolated in China.</title>
        <authorList>
            <person name="Cui C."/>
            <person name="Chen C."/>
            <person name="Sun J."/>
            <person name="Liu Y."/>
        </authorList>
    </citation>
    <scope>NUCLEOTIDE SEQUENCE [LARGE SCALE GENOMIC DNA]</scope>
    <source>
        <strain evidence="2 3">B18</strain>
        <plasmid evidence="3">pb18-1</plasmid>
    </source>
</reference>
<dbReference type="EMBL" id="CP044456">
    <property type="protein sequence ID" value="QIC71845.1"/>
    <property type="molecule type" value="Genomic_DNA"/>
</dbReference>
<evidence type="ECO:0000313" key="2">
    <source>
        <dbReference type="EMBL" id="QIC71845.1"/>
    </source>
</evidence>
<dbReference type="Proteomes" id="UP000503440">
    <property type="component" value="Plasmid pB18-1"/>
</dbReference>
<name>A0A6C0Y822_9GAMM</name>
<accession>A0A6C0Y822</accession>
<geneLocation type="plasmid" evidence="3">
    <name>pb18-1</name>
</geneLocation>
<keyword evidence="2" id="KW-0614">Plasmid</keyword>
<keyword evidence="1" id="KW-0732">Signal</keyword>
<dbReference type="AlphaFoldDB" id="A0A6C0Y822"/>
<evidence type="ECO:0000313" key="3">
    <source>
        <dbReference type="Proteomes" id="UP000503440"/>
    </source>
</evidence>
<gene>
    <name evidence="2" type="ORF">FSC09_15760</name>
</gene>
<feature type="signal peptide" evidence="1">
    <location>
        <begin position="1"/>
        <end position="23"/>
    </location>
</feature>
<feature type="chain" id="PRO_5025635906" evidence="1">
    <location>
        <begin position="24"/>
        <end position="296"/>
    </location>
</feature>
<organism evidence="2 3">
    <name type="scientific">Acinetobacter indicus</name>
    <dbReference type="NCBI Taxonomy" id="756892"/>
    <lineage>
        <taxon>Bacteria</taxon>
        <taxon>Pseudomonadati</taxon>
        <taxon>Pseudomonadota</taxon>
        <taxon>Gammaproteobacteria</taxon>
        <taxon>Moraxellales</taxon>
        <taxon>Moraxellaceae</taxon>
        <taxon>Acinetobacter</taxon>
    </lineage>
</organism>
<proteinExistence type="predicted"/>
<protein>
    <submittedName>
        <fullName evidence="2">Uncharacterized protein</fullName>
    </submittedName>
</protein>